<keyword evidence="2" id="KW-1185">Reference proteome</keyword>
<dbReference type="STRING" id="760192.Halhy_3492"/>
<dbReference type="AlphaFoldDB" id="F4KWK7"/>
<dbReference type="OrthoDB" id="941740at2"/>
<reference key="2">
    <citation type="submission" date="2011-04" db="EMBL/GenBank/DDBJ databases">
        <title>Complete sequence of chromosome of Haliscomenobacter hydrossis DSM 1100.</title>
        <authorList>
            <consortium name="US DOE Joint Genome Institute (JGI-PGF)"/>
            <person name="Lucas S."/>
            <person name="Han J."/>
            <person name="Lapidus A."/>
            <person name="Bruce D."/>
            <person name="Goodwin L."/>
            <person name="Pitluck S."/>
            <person name="Peters L."/>
            <person name="Kyrpides N."/>
            <person name="Mavromatis K."/>
            <person name="Ivanova N."/>
            <person name="Ovchinnikova G."/>
            <person name="Pagani I."/>
            <person name="Daligault H."/>
            <person name="Detter J.C."/>
            <person name="Han C."/>
            <person name="Land M."/>
            <person name="Hauser L."/>
            <person name="Markowitz V."/>
            <person name="Cheng J.-F."/>
            <person name="Hugenholtz P."/>
            <person name="Woyke T."/>
            <person name="Wu D."/>
            <person name="Verbarg S."/>
            <person name="Frueling A."/>
            <person name="Brambilla E."/>
            <person name="Klenk H.-P."/>
            <person name="Eisen J.A."/>
        </authorList>
    </citation>
    <scope>NUCLEOTIDE SEQUENCE</scope>
    <source>
        <strain>DSM 1100</strain>
    </source>
</reference>
<dbReference type="Proteomes" id="UP000008461">
    <property type="component" value="Chromosome"/>
</dbReference>
<dbReference type="Gene3D" id="3.90.1570.10">
    <property type="entry name" value="tt1808, chain A"/>
    <property type="match status" value="1"/>
</dbReference>
<dbReference type="HOGENOM" id="CLU_1352862_0_0_10"/>
<evidence type="ECO:0008006" key="3">
    <source>
        <dbReference type="Google" id="ProtNLM"/>
    </source>
</evidence>
<protein>
    <recommendedName>
        <fullName evidence="3">Restriction endonuclease domain-containing protein</fullName>
    </recommendedName>
</protein>
<accession>F4KWK7</accession>
<gene>
    <name evidence="1" type="ordered locus">Halhy_3492</name>
</gene>
<dbReference type="RefSeq" id="WP_013765887.1">
    <property type="nucleotide sequence ID" value="NC_015510.1"/>
</dbReference>
<organism evidence="1 2">
    <name type="scientific">Haliscomenobacter hydrossis (strain ATCC 27775 / DSM 1100 / LMG 10767 / O)</name>
    <dbReference type="NCBI Taxonomy" id="760192"/>
    <lineage>
        <taxon>Bacteria</taxon>
        <taxon>Pseudomonadati</taxon>
        <taxon>Bacteroidota</taxon>
        <taxon>Saprospiria</taxon>
        <taxon>Saprospirales</taxon>
        <taxon>Haliscomenobacteraceae</taxon>
        <taxon>Haliscomenobacter</taxon>
    </lineage>
</organism>
<name>F4KWK7_HALH1</name>
<dbReference type="EMBL" id="CP002691">
    <property type="protein sequence ID" value="AEE51347.1"/>
    <property type="molecule type" value="Genomic_DNA"/>
</dbReference>
<dbReference type="KEGG" id="hhy:Halhy_3492"/>
<proteinExistence type="predicted"/>
<dbReference type="eggNOG" id="COG4636">
    <property type="taxonomic scope" value="Bacteria"/>
</dbReference>
<reference evidence="1 2" key="1">
    <citation type="journal article" date="2011" name="Stand. Genomic Sci.">
        <title>Complete genome sequence of Haliscomenobacter hydrossis type strain (O).</title>
        <authorList>
            <consortium name="US DOE Joint Genome Institute (JGI-PGF)"/>
            <person name="Daligault H."/>
            <person name="Lapidus A."/>
            <person name="Zeytun A."/>
            <person name="Nolan M."/>
            <person name="Lucas S."/>
            <person name="Del Rio T.G."/>
            <person name="Tice H."/>
            <person name="Cheng J.F."/>
            <person name="Tapia R."/>
            <person name="Han C."/>
            <person name="Goodwin L."/>
            <person name="Pitluck S."/>
            <person name="Liolios K."/>
            <person name="Pagani I."/>
            <person name="Ivanova N."/>
            <person name="Huntemann M."/>
            <person name="Mavromatis K."/>
            <person name="Mikhailova N."/>
            <person name="Pati A."/>
            <person name="Chen A."/>
            <person name="Palaniappan K."/>
            <person name="Land M."/>
            <person name="Hauser L."/>
            <person name="Brambilla E.M."/>
            <person name="Rohde M."/>
            <person name="Verbarg S."/>
            <person name="Goker M."/>
            <person name="Bristow J."/>
            <person name="Eisen J.A."/>
            <person name="Markowitz V."/>
            <person name="Hugenholtz P."/>
            <person name="Kyrpides N.C."/>
            <person name="Klenk H.P."/>
            <person name="Woyke T."/>
        </authorList>
    </citation>
    <scope>NUCLEOTIDE SEQUENCE [LARGE SCALE GENOMIC DNA]</scope>
    <source>
        <strain evidence="2">ATCC 27775 / DSM 1100 / LMG 10767 / O</strain>
    </source>
</reference>
<dbReference type="InterPro" id="IPR012296">
    <property type="entry name" value="Nuclease_put_TT1808"/>
</dbReference>
<sequence>MTLSSGAKTQDIPSYLIYEMDDGRPIYYKGYKEVLAGTKDFEAIMADSTLQAWLKSELCALLKILLPAGYIITVGEQGLQLGKLKWRAADVAIFKKENFVLSNHYSSKAPDIAIEIDTKADLDSPGASIDYFDRKNRQLFEFGVKKVIWIFTEVHMIKVLVPGEDMQHFEWEEDITVMEGVQFNLQKIVDQLL</sequence>
<evidence type="ECO:0000313" key="1">
    <source>
        <dbReference type="EMBL" id="AEE51347.1"/>
    </source>
</evidence>
<evidence type="ECO:0000313" key="2">
    <source>
        <dbReference type="Proteomes" id="UP000008461"/>
    </source>
</evidence>